<keyword evidence="3" id="KW-1185">Reference proteome</keyword>
<dbReference type="VEuPathDB" id="FungiDB:HpaG812077"/>
<evidence type="ECO:0000313" key="3">
    <source>
        <dbReference type="Proteomes" id="UP000011713"/>
    </source>
</evidence>
<dbReference type="EnsemblProtists" id="HpaT812077">
    <property type="protein sequence ID" value="HpaP812077"/>
    <property type="gene ID" value="HpaG812077"/>
</dbReference>
<name>M4BZQ3_HYAAE</name>
<dbReference type="EMBL" id="JH598065">
    <property type="status" value="NOT_ANNOTATED_CDS"/>
    <property type="molecule type" value="Genomic_DNA"/>
</dbReference>
<organism evidence="2 3">
    <name type="scientific">Hyaloperonospora arabidopsidis (strain Emoy2)</name>
    <name type="common">Downy mildew agent</name>
    <name type="synonym">Peronospora arabidopsidis</name>
    <dbReference type="NCBI Taxonomy" id="559515"/>
    <lineage>
        <taxon>Eukaryota</taxon>
        <taxon>Sar</taxon>
        <taxon>Stramenopiles</taxon>
        <taxon>Oomycota</taxon>
        <taxon>Peronosporomycetes</taxon>
        <taxon>Peronosporales</taxon>
        <taxon>Peronosporaceae</taxon>
        <taxon>Hyaloperonospora</taxon>
    </lineage>
</organism>
<dbReference type="eggNOG" id="ENOG502S3DU">
    <property type="taxonomic scope" value="Eukaryota"/>
</dbReference>
<proteinExistence type="predicted"/>
<accession>M4BZQ3</accession>
<dbReference type="InParanoid" id="M4BZQ3"/>
<feature type="compositionally biased region" description="Low complexity" evidence="1">
    <location>
        <begin position="169"/>
        <end position="180"/>
    </location>
</feature>
<protein>
    <submittedName>
        <fullName evidence="2">Uncharacterized protein</fullName>
    </submittedName>
</protein>
<evidence type="ECO:0000313" key="2">
    <source>
        <dbReference type="EnsemblProtists" id="HpaP812077"/>
    </source>
</evidence>
<feature type="region of interest" description="Disordered" evidence="1">
    <location>
        <begin position="162"/>
        <end position="205"/>
    </location>
</feature>
<dbReference type="Proteomes" id="UP000011713">
    <property type="component" value="Unassembled WGS sequence"/>
</dbReference>
<reference evidence="3" key="1">
    <citation type="journal article" date="2010" name="Science">
        <title>Signatures of adaptation to obligate biotrophy in the Hyaloperonospora arabidopsidis genome.</title>
        <authorList>
            <person name="Baxter L."/>
            <person name="Tripathy S."/>
            <person name="Ishaque N."/>
            <person name="Boot N."/>
            <person name="Cabral A."/>
            <person name="Kemen E."/>
            <person name="Thines M."/>
            <person name="Ah-Fong A."/>
            <person name="Anderson R."/>
            <person name="Badejoko W."/>
            <person name="Bittner-Eddy P."/>
            <person name="Boore J.L."/>
            <person name="Chibucos M.C."/>
            <person name="Coates M."/>
            <person name="Dehal P."/>
            <person name="Delehaunty K."/>
            <person name="Dong S."/>
            <person name="Downton P."/>
            <person name="Dumas B."/>
            <person name="Fabro G."/>
            <person name="Fronick C."/>
            <person name="Fuerstenberg S.I."/>
            <person name="Fulton L."/>
            <person name="Gaulin E."/>
            <person name="Govers F."/>
            <person name="Hughes L."/>
            <person name="Humphray S."/>
            <person name="Jiang R.H."/>
            <person name="Judelson H."/>
            <person name="Kamoun S."/>
            <person name="Kyung K."/>
            <person name="Meijer H."/>
            <person name="Minx P."/>
            <person name="Morris P."/>
            <person name="Nelson J."/>
            <person name="Phuntumart V."/>
            <person name="Qutob D."/>
            <person name="Rehmany A."/>
            <person name="Rougon-Cardoso A."/>
            <person name="Ryden P."/>
            <person name="Torto-Alalibo T."/>
            <person name="Studholme D."/>
            <person name="Wang Y."/>
            <person name="Win J."/>
            <person name="Wood J."/>
            <person name="Clifton S.W."/>
            <person name="Rogers J."/>
            <person name="Van den Ackerveken G."/>
            <person name="Jones J.D."/>
            <person name="McDowell J.M."/>
            <person name="Beynon J."/>
            <person name="Tyler B.M."/>
        </authorList>
    </citation>
    <scope>NUCLEOTIDE SEQUENCE [LARGE SCALE GENOMIC DNA]</scope>
    <source>
        <strain evidence="3">Emoy2</strain>
    </source>
</reference>
<reference evidence="2" key="2">
    <citation type="submission" date="2015-06" db="UniProtKB">
        <authorList>
            <consortium name="EnsemblProtists"/>
        </authorList>
    </citation>
    <scope>IDENTIFICATION</scope>
    <source>
        <strain evidence="2">Emoy2</strain>
    </source>
</reference>
<dbReference type="AlphaFoldDB" id="M4BZQ3"/>
<feature type="region of interest" description="Disordered" evidence="1">
    <location>
        <begin position="271"/>
        <end position="292"/>
    </location>
</feature>
<feature type="compositionally biased region" description="Basic and acidic residues" evidence="1">
    <location>
        <begin position="187"/>
        <end position="197"/>
    </location>
</feature>
<dbReference type="HOGENOM" id="CLU_051764_0_0_1"/>
<evidence type="ECO:0000256" key="1">
    <source>
        <dbReference type="SAM" id="MobiDB-lite"/>
    </source>
</evidence>
<sequence length="292" mass="32745">MMMRMRHWRRIQHPVRMMQSSPTRSISSNSDCQRFVYGTRRHAQMVTTLKNQCDYVSTPLSVDERLRQTTGQTLVTWTIGPGATSPEEVASGQALRETKDDEENDFICWVHRTRRLSSMYALRASVSVADVRLERKLRYDYAKLTARGQLRNHTRYASANTVVASAGQTVTNNPPTDTTTSGKRPRPRDDTGHDVQKHPRRMGNHAEASLKVGVPKEEHEKVLLEVNGLRKTLGKKQSALDATQACVQALESGHTRMEAQIELLVRIQQPMARSTSAAQAPPSSRGTDPDTA</sequence>
<feature type="compositionally biased region" description="Polar residues" evidence="1">
    <location>
        <begin position="271"/>
        <end position="286"/>
    </location>
</feature>